<sequence length="427" mass="46415">MFPFFPVPMDVGQNVSVQIRAEERARTGTDVTAEETEINPQLRYDLIWQGGQSHFVAIYQPRFVVTHTFSTPTIDPTVVSPDTVNQADPNDTPISMLQNFGGGLELVRPRWRLSAYQFAAYGPVTTTSLLVQAPWTGDGPPPDPNPIIPSEVTARFQLLFAQTMIFLPIRLSERVSLTPGFIYNAFGGANSESRAAMAFTSGPGANLALEVAATRADRFITTVGGGLVSTDFEGDRQGPKIYRAEGSQTWRHWWTRTIATDAIVGGTIGGDDISGYAIYGSASAGVTYDSYGMPKYPPGAPPFGAPAGHGNRLQVGVLAKAQPWLDLFSGNLEERMVGLLAANYTVDRTTFRGQLSGAKVFNTPQSVASYSIVQIESSLRYRFYPTLSGDLGIRFGSQEFDNAIRFSSVTQGTVFLGLLWTPLPARF</sequence>
<protein>
    <submittedName>
        <fullName evidence="1">Uncharacterized protein</fullName>
    </submittedName>
</protein>
<organism evidence="1 2">
    <name type="scientific">Labilithrix luteola</name>
    <dbReference type="NCBI Taxonomy" id="1391654"/>
    <lineage>
        <taxon>Bacteria</taxon>
        <taxon>Pseudomonadati</taxon>
        <taxon>Myxococcota</taxon>
        <taxon>Polyangia</taxon>
        <taxon>Polyangiales</taxon>
        <taxon>Labilitrichaceae</taxon>
        <taxon>Labilithrix</taxon>
    </lineage>
</organism>
<accession>A0A0K1Q0D6</accession>
<name>A0A0K1Q0D6_9BACT</name>
<dbReference type="EMBL" id="CP012333">
    <property type="protein sequence ID" value="AKU99233.1"/>
    <property type="molecule type" value="Genomic_DNA"/>
</dbReference>
<evidence type="ECO:0000313" key="2">
    <source>
        <dbReference type="Proteomes" id="UP000064967"/>
    </source>
</evidence>
<dbReference type="RefSeq" id="WP_146650593.1">
    <property type="nucleotide sequence ID" value="NZ_CP012333.1"/>
</dbReference>
<dbReference type="KEGG" id="llu:AKJ09_05897"/>
<reference evidence="1 2" key="1">
    <citation type="submission" date="2015-08" db="EMBL/GenBank/DDBJ databases">
        <authorList>
            <person name="Babu N.S."/>
            <person name="Beckwith C.J."/>
            <person name="Beseler K.G."/>
            <person name="Brison A."/>
            <person name="Carone J.V."/>
            <person name="Caskin T.P."/>
            <person name="Diamond M."/>
            <person name="Durham M.E."/>
            <person name="Foxe J.M."/>
            <person name="Go M."/>
            <person name="Henderson B.A."/>
            <person name="Jones I.B."/>
            <person name="McGettigan J.A."/>
            <person name="Micheletti S.J."/>
            <person name="Nasrallah M.E."/>
            <person name="Ortiz D."/>
            <person name="Piller C.R."/>
            <person name="Privatt S.R."/>
            <person name="Schneider S.L."/>
            <person name="Sharp S."/>
            <person name="Smith T.C."/>
            <person name="Stanton J.D."/>
            <person name="Ullery H.E."/>
            <person name="Wilson R.J."/>
            <person name="Serrano M.G."/>
            <person name="Buck G."/>
            <person name="Lee V."/>
            <person name="Wang Y."/>
            <person name="Carvalho R."/>
            <person name="Voegtly L."/>
            <person name="Shi R."/>
            <person name="Duckworth R."/>
            <person name="Johnson A."/>
            <person name="Loviza R."/>
            <person name="Walstead R."/>
            <person name="Shah Z."/>
            <person name="Kiflezghi M."/>
            <person name="Wade K."/>
            <person name="Ball S.L."/>
            <person name="Bradley K.W."/>
            <person name="Asai D.J."/>
            <person name="Bowman C.A."/>
            <person name="Russell D.A."/>
            <person name="Pope W.H."/>
            <person name="Jacobs-Sera D."/>
            <person name="Hendrix R.W."/>
            <person name="Hatfull G.F."/>
        </authorList>
    </citation>
    <scope>NUCLEOTIDE SEQUENCE [LARGE SCALE GENOMIC DNA]</scope>
    <source>
        <strain evidence="1 2">DSM 27648</strain>
    </source>
</reference>
<dbReference type="Proteomes" id="UP000064967">
    <property type="component" value="Chromosome"/>
</dbReference>
<gene>
    <name evidence="1" type="ORF">AKJ09_05897</name>
</gene>
<proteinExistence type="predicted"/>
<keyword evidence="2" id="KW-1185">Reference proteome</keyword>
<dbReference type="STRING" id="1391654.AKJ09_05897"/>
<evidence type="ECO:0000313" key="1">
    <source>
        <dbReference type="EMBL" id="AKU99233.1"/>
    </source>
</evidence>
<dbReference type="AlphaFoldDB" id="A0A0K1Q0D6"/>